<comment type="caution">
    <text evidence="16">The sequence shown here is derived from an EMBL/GenBank/DDBJ whole genome shotgun (WGS) entry which is preliminary data.</text>
</comment>
<keyword evidence="6" id="KW-0418">Kinase</keyword>
<dbReference type="InterPro" id="IPR000014">
    <property type="entry name" value="PAS"/>
</dbReference>
<keyword evidence="17" id="KW-1185">Reference proteome</keyword>
<dbReference type="GO" id="GO:0005524">
    <property type="term" value="F:ATP binding"/>
    <property type="evidence" value="ECO:0007669"/>
    <property type="project" value="UniProtKB-KW"/>
</dbReference>
<dbReference type="PRINTS" id="PR00344">
    <property type="entry name" value="BCTRLSENSOR"/>
</dbReference>
<dbReference type="PANTHER" id="PTHR45339:SF1">
    <property type="entry name" value="HYBRID SIGNAL TRANSDUCTION HISTIDINE KINASE J"/>
    <property type="match status" value="1"/>
</dbReference>
<evidence type="ECO:0000256" key="2">
    <source>
        <dbReference type="ARBA" id="ARBA00012438"/>
    </source>
</evidence>
<feature type="domain" description="Histidine kinase" evidence="12">
    <location>
        <begin position="751"/>
        <end position="974"/>
    </location>
</feature>
<evidence type="ECO:0000256" key="11">
    <source>
        <dbReference type="PROSITE-ProRule" id="PRU00169"/>
    </source>
</evidence>
<dbReference type="EMBL" id="WODC01000004">
    <property type="protein sequence ID" value="MUM77643.1"/>
    <property type="molecule type" value="Genomic_DNA"/>
</dbReference>
<dbReference type="AlphaFoldDB" id="A0A7K1KNI6"/>
<keyword evidence="8" id="KW-0902">Two-component regulatory system</keyword>
<dbReference type="FunFam" id="3.30.565.10:FF:000010">
    <property type="entry name" value="Sensor histidine kinase RcsC"/>
    <property type="match status" value="1"/>
</dbReference>
<sequence>MRLRLHLFPAMPYRMKEKHLKEKRVKPKRILIIEDCPEFGRLMARHLEGRGFHVHLAESGRSGLEAFAAERFAAALIDLNLPDMDGLAVLADMADRTDAAPLIVVSGASGIETAVRAVRRGAWDFVVKDGDVLAELDQALFKGLERAAYLAAQRARLDLEIADHQRTQQALGNQLAFLQTIIDAVPNQIFYKDAEGRYMGCNKAWEEFAGMTCEQVLGRRIEEFAPPEESPTFIQKDRELLASGGLQEFEQTTRVGGVERDILIRKAVFCNQDGSPGGIVGVFTDISRQKEVSRRLQRSEQRLRTIIETSPLPIIVVDISRGQTLFCNTRGAELFGVDRIAAQGMPTRGFYAEETVRQELFGRIQREGRLDNVEVQMVRADGGRFWTQVSAVLMDLDGRPAAFIAFWDVTARKDLEESLRKFQFIASASQDMMTLINRRFVFEAANEAYLDHHGKPEGGIIGHPVAELWGTEVFERAIRPRLEECFTGKSVIYREWFSFPVSGRRFYEVTMYPYWGEGHDVTHVATVTRDITTRQYNETVATMLYRISAAVSTTSDLEELYQRIHAILDDNIEAANFFIALLDKDRTRLEFPYIEDEKDDLKGKSIDLAEGLSCSFTAEVVRTGRPLLVTSRELAFVDVPGPGDPGLHPVDRVVRADFLAARGCGVNGTVGTPSAVWLGVPLKIKGEVVGVMAVQSYSDPYRYTARDVNLLTSVSEQVALAIERKANERDLLRAKELAEAASRSKSEFLANMSHEIRTPLNGVLGMLQLAQTTDLDEVQRDYVDTALASGRSLLAIINDILDFSKIEAGKLEVITEEFDLSPLLDDVLTTFRGEARDKGLALDLKLWPGIPEHLTGGKSRLRQILFNLVGNAIKFTDQGAVTIKVNPLGPDPRNNRTRLLFSITDTGIGIPDDKVGHIFEPFTQVDGSYVRRHQGAGLGLGIVKRLVGLLGGAMCIESEQDRGTTVHVAIGFDAASGVIVPESAADMTPRGPRPGRTGLRLLVVEDNRVNQLMAARMLTSMGHEAATANNGEEALALLERESFDAVFMDIQMPGMNGVQATRRIREAGPGSTMNPAIPIIAITAHAMAGDREIFLEGGMDDYIAKPVERNELEAVLARLFPAE</sequence>
<feature type="domain" description="PAC" evidence="15">
    <location>
        <begin position="371"/>
        <end position="421"/>
    </location>
</feature>
<feature type="domain" description="Response regulatory" evidence="13">
    <location>
        <begin position="29"/>
        <end position="143"/>
    </location>
</feature>
<dbReference type="InterPro" id="IPR035965">
    <property type="entry name" value="PAS-like_dom_sf"/>
</dbReference>
<dbReference type="PROSITE" id="PS50109">
    <property type="entry name" value="HIS_KIN"/>
    <property type="match status" value="1"/>
</dbReference>
<dbReference type="Pfam" id="PF00512">
    <property type="entry name" value="HisKA"/>
    <property type="match status" value="1"/>
</dbReference>
<dbReference type="PROSITE" id="PS50113">
    <property type="entry name" value="PAC"/>
    <property type="match status" value="1"/>
</dbReference>
<evidence type="ECO:0000256" key="4">
    <source>
        <dbReference type="ARBA" id="ARBA00022679"/>
    </source>
</evidence>
<accession>A0A7K1KNI6</accession>
<dbReference type="PROSITE" id="PS50112">
    <property type="entry name" value="PAS"/>
    <property type="match status" value="2"/>
</dbReference>
<dbReference type="Proteomes" id="UP000461162">
    <property type="component" value="Unassembled WGS sequence"/>
</dbReference>
<dbReference type="InterPro" id="IPR011006">
    <property type="entry name" value="CheY-like_superfamily"/>
</dbReference>
<proteinExistence type="predicted"/>
<dbReference type="PROSITE" id="PS50110">
    <property type="entry name" value="RESPONSE_REGULATORY"/>
    <property type="match status" value="2"/>
</dbReference>
<dbReference type="Pfam" id="PF13185">
    <property type="entry name" value="GAF_2"/>
    <property type="match status" value="1"/>
</dbReference>
<dbReference type="Pfam" id="PF00989">
    <property type="entry name" value="PAS"/>
    <property type="match status" value="1"/>
</dbReference>
<dbReference type="EC" id="2.7.13.3" evidence="2"/>
<comment type="subunit">
    <text evidence="9">At low DSF concentrations, interacts with RpfF.</text>
</comment>
<dbReference type="Gene3D" id="3.30.565.10">
    <property type="entry name" value="Histidine kinase-like ATPase, C-terminal domain"/>
    <property type="match status" value="1"/>
</dbReference>
<keyword evidence="3 11" id="KW-0597">Phosphoprotein</keyword>
<dbReference type="InterPro" id="IPR029016">
    <property type="entry name" value="GAF-like_dom_sf"/>
</dbReference>
<dbReference type="Pfam" id="PF08448">
    <property type="entry name" value="PAS_4"/>
    <property type="match status" value="2"/>
</dbReference>
<dbReference type="InterPro" id="IPR003661">
    <property type="entry name" value="HisK_dim/P_dom"/>
</dbReference>
<dbReference type="SMART" id="SM00091">
    <property type="entry name" value="PAS"/>
    <property type="match status" value="3"/>
</dbReference>
<evidence type="ECO:0000256" key="6">
    <source>
        <dbReference type="ARBA" id="ARBA00022777"/>
    </source>
</evidence>
<evidence type="ECO:0000313" key="16">
    <source>
        <dbReference type="EMBL" id="MUM77643.1"/>
    </source>
</evidence>
<dbReference type="InterPro" id="IPR003594">
    <property type="entry name" value="HATPase_dom"/>
</dbReference>
<dbReference type="SMART" id="SM00388">
    <property type="entry name" value="HisKA"/>
    <property type="match status" value="1"/>
</dbReference>
<dbReference type="InterPro" id="IPR000700">
    <property type="entry name" value="PAS-assoc_C"/>
</dbReference>
<evidence type="ECO:0000259" key="15">
    <source>
        <dbReference type="PROSITE" id="PS50113"/>
    </source>
</evidence>
<dbReference type="Pfam" id="PF02518">
    <property type="entry name" value="HATPase_c"/>
    <property type="match status" value="1"/>
</dbReference>
<dbReference type="CDD" id="cd17546">
    <property type="entry name" value="REC_hyHK_CKI1_RcsC-like"/>
    <property type="match status" value="1"/>
</dbReference>
<dbReference type="SMART" id="SM00448">
    <property type="entry name" value="REC"/>
    <property type="match status" value="2"/>
</dbReference>
<feature type="modified residue" description="4-aspartylphosphate" evidence="11">
    <location>
        <position position="1049"/>
    </location>
</feature>
<feature type="domain" description="Response regulatory" evidence="13">
    <location>
        <begin position="1000"/>
        <end position="1120"/>
    </location>
</feature>
<dbReference type="InterPro" id="IPR004358">
    <property type="entry name" value="Sig_transdc_His_kin-like_C"/>
</dbReference>
<dbReference type="SMART" id="SM00065">
    <property type="entry name" value="GAF"/>
    <property type="match status" value="1"/>
</dbReference>
<keyword evidence="7" id="KW-0067">ATP-binding</keyword>
<dbReference type="InterPro" id="IPR036097">
    <property type="entry name" value="HisK_dim/P_sf"/>
</dbReference>
<dbReference type="SUPFAM" id="SSF47384">
    <property type="entry name" value="Homodimeric domain of signal transducing histidine kinase"/>
    <property type="match status" value="1"/>
</dbReference>
<dbReference type="SMART" id="SM00387">
    <property type="entry name" value="HATPase_c"/>
    <property type="match status" value="1"/>
</dbReference>
<dbReference type="Gene3D" id="3.30.450.20">
    <property type="entry name" value="PAS domain"/>
    <property type="match status" value="3"/>
</dbReference>
<dbReference type="FunFam" id="1.10.287.130:FF:000002">
    <property type="entry name" value="Two-component osmosensing histidine kinase"/>
    <property type="match status" value="1"/>
</dbReference>
<gene>
    <name evidence="16" type="ORF">GKC30_08360</name>
</gene>
<evidence type="ECO:0000256" key="5">
    <source>
        <dbReference type="ARBA" id="ARBA00022741"/>
    </source>
</evidence>
<reference evidence="16 17" key="1">
    <citation type="submission" date="2019-11" db="EMBL/GenBank/DDBJ databases">
        <title>Pseudodesulfovibrio alkaliphilus, sp. nov., an alkaliphilic sulfate-reducing bacteria from mud volcano of Taman peninsula, Russia.</title>
        <authorList>
            <person name="Frolova A."/>
            <person name="Merkel A.Y."/>
            <person name="Slobodkin A.I."/>
        </authorList>
    </citation>
    <scope>NUCLEOTIDE SEQUENCE [LARGE SCALE GENOMIC DNA]</scope>
    <source>
        <strain evidence="16 17">F-1</strain>
    </source>
</reference>
<dbReference type="SUPFAM" id="SSF52172">
    <property type="entry name" value="CheY-like"/>
    <property type="match status" value="2"/>
</dbReference>
<feature type="modified residue" description="4-aspartylphosphate" evidence="11">
    <location>
        <position position="78"/>
    </location>
</feature>
<evidence type="ECO:0000259" key="12">
    <source>
        <dbReference type="PROSITE" id="PS50109"/>
    </source>
</evidence>
<evidence type="ECO:0000313" key="17">
    <source>
        <dbReference type="Proteomes" id="UP000461162"/>
    </source>
</evidence>
<dbReference type="Pfam" id="PF00072">
    <property type="entry name" value="Response_reg"/>
    <property type="match status" value="2"/>
</dbReference>
<dbReference type="CDD" id="cd00082">
    <property type="entry name" value="HisKA"/>
    <property type="match status" value="1"/>
</dbReference>
<dbReference type="SUPFAM" id="SSF55785">
    <property type="entry name" value="PYP-like sensor domain (PAS domain)"/>
    <property type="match status" value="3"/>
</dbReference>
<evidence type="ECO:0000256" key="7">
    <source>
        <dbReference type="ARBA" id="ARBA00022840"/>
    </source>
</evidence>
<dbReference type="NCBIfam" id="TIGR00229">
    <property type="entry name" value="sensory_box"/>
    <property type="match status" value="3"/>
</dbReference>
<protein>
    <recommendedName>
        <fullName evidence="10">Sensory/regulatory protein RpfC</fullName>
        <ecNumber evidence="2">2.7.13.3</ecNumber>
    </recommendedName>
</protein>
<dbReference type="InterPro" id="IPR003018">
    <property type="entry name" value="GAF"/>
</dbReference>
<keyword evidence="5" id="KW-0547">Nucleotide-binding</keyword>
<comment type="catalytic activity">
    <reaction evidence="1">
        <text>ATP + protein L-histidine = ADP + protein N-phospho-L-histidine.</text>
        <dbReference type="EC" id="2.7.13.3"/>
    </reaction>
</comment>
<dbReference type="InterPro" id="IPR036890">
    <property type="entry name" value="HATPase_C_sf"/>
</dbReference>
<evidence type="ECO:0000256" key="3">
    <source>
        <dbReference type="ARBA" id="ARBA00022553"/>
    </source>
</evidence>
<dbReference type="SUPFAM" id="SSF55781">
    <property type="entry name" value="GAF domain-like"/>
    <property type="match status" value="1"/>
</dbReference>
<dbReference type="Gene3D" id="1.10.287.130">
    <property type="match status" value="1"/>
</dbReference>
<dbReference type="CDD" id="cd00130">
    <property type="entry name" value="PAS"/>
    <property type="match status" value="2"/>
</dbReference>
<dbReference type="GO" id="GO:0006355">
    <property type="term" value="P:regulation of DNA-templated transcription"/>
    <property type="evidence" value="ECO:0007669"/>
    <property type="project" value="InterPro"/>
</dbReference>
<evidence type="ECO:0000259" key="14">
    <source>
        <dbReference type="PROSITE" id="PS50112"/>
    </source>
</evidence>
<dbReference type="Gene3D" id="3.30.450.40">
    <property type="match status" value="1"/>
</dbReference>
<evidence type="ECO:0000256" key="9">
    <source>
        <dbReference type="ARBA" id="ARBA00064003"/>
    </source>
</evidence>
<dbReference type="InterPro" id="IPR013767">
    <property type="entry name" value="PAS_fold"/>
</dbReference>
<evidence type="ECO:0000256" key="10">
    <source>
        <dbReference type="ARBA" id="ARBA00068150"/>
    </source>
</evidence>
<organism evidence="16 17">
    <name type="scientific">Pseudodesulfovibrio alkaliphilus</name>
    <dbReference type="NCBI Taxonomy" id="2661613"/>
    <lineage>
        <taxon>Bacteria</taxon>
        <taxon>Pseudomonadati</taxon>
        <taxon>Thermodesulfobacteriota</taxon>
        <taxon>Desulfovibrionia</taxon>
        <taxon>Desulfovibrionales</taxon>
        <taxon>Desulfovibrionaceae</taxon>
    </lineage>
</organism>
<dbReference type="SUPFAM" id="SSF55874">
    <property type="entry name" value="ATPase domain of HSP90 chaperone/DNA topoisomerase II/histidine kinase"/>
    <property type="match status" value="1"/>
</dbReference>
<evidence type="ECO:0000256" key="8">
    <source>
        <dbReference type="ARBA" id="ARBA00023012"/>
    </source>
</evidence>
<dbReference type="InterPro" id="IPR005467">
    <property type="entry name" value="His_kinase_dom"/>
</dbReference>
<keyword evidence="4" id="KW-0808">Transferase</keyword>
<dbReference type="SMART" id="SM00086">
    <property type="entry name" value="PAC"/>
    <property type="match status" value="2"/>
</dbReference>
<dbReference type="Gene3D" id="3.40.50.2300">
    <property type="match status" value="2"/>
</dbReference>
<dbReference type="GO" id="GO:0000155">
    <property type="term" value="F:phosphorelay sensor kinase activity"/>
    <property type="evidence" value="ECO:0007669"/>
    <property type="project" value="InterPro"/>
</dbReference>
<dbReference type="InterPro" id="IPR013656">
    <property type="entry name" value="PAS_4"/>
</dbReference>
<dbReference type="InterPro" id="IPR001789">
    <property type="entry name" value="Sig_transdc_resp-reg_receiver"/>
</dbReference>
<feature type="domain" description="PAS" evidence="14">
    <location>
        <begin position="174"/>
        <end position="244"/>
    </location>
</feature>
<dbReference type="PANTHER" id="PTHR45339">
    <property type="entry name" value="HYBRID SIGNAL TRANSDUCTION HISTIDINE KINASE J"/>
    <property type="match status" value="1"/>
</dbReference>
<dbReference type="InterPro" id="IPR001610">
    <property type="entry name" value="PAC"/>
</dbReference>
<feature type="domain" description="PAS" evidence="14">
    <location>
        <begin position="299"/>
        <end position="339"/>
    </location>
</feature>
<evidence type="ECO:0000259" key="13">
    <source>
        <dbReference type="PROSITE" id="PS50110"/>
    </source>
</evidence>
<dbReference type="CDD" id="cd16922">
    <property type="entry name" value="HATPase_EvgS-ArcB-TorS-like"/>
    <property type="match status" value="1"/>
</dbReference>
<name>A0A7K1KNI6_9BACT</name>
<evidence type="ECO:0000256" key="1">
    <source>
        <dbReference type="ARBA" id="ARBA00000085"/>
    </source>
</evidence>